<dbReference type="InterPro" id="IPR036388">
    <property type="entry name" value="WH-like_DNA-bd_sf"/>
</dbReference>
<dbReference type="Pfam" id="PF00486">
    <property type="entry name" value="Trans_reg_C"/>
    <property type="match status" value="1"/>
</dbReference>
<dbReference type="Gene3D" id="1.25.40.10">
    <property type="entry name" value="Tetratricopeptide repeat domain"/>
    <property type="match status" value="2"/>
</dbReference>
<dbReference type="SMART" id="SM00028">
    <property type="entry name" value="TPR"/>
    <property type="match status" value="5"/>
</dbReference>
<dbReference type="RefSeq" id="WP_312865712.1">
    <property type="nucleotide sequence ID" value="NZ_BAABAI010000026.1"/>
</dbReference>
<sequence length="937" mass="100485">MEREDHDSGPPPVDARVFGAVEVRVGGRRQDVGHARQRAVLAVLLVEAGHPVPVDALVDRVWGERAPSRARSVLRTYLARLRPALAPGGITITHRSDGYLLDVDRDAVDLHRFRRLVAEARGTRDPARALVVFGQALELWRAEPLAESDTPWAEAERRRLHRERAVAEADRADRALDCGRHHELLPELTARAEADPLDERVAAQLMTALYRAGRQADALHHYQRTRHHLAEELGADPGPALRELHRRMLAADSALDLAAPGTRAGTPVVPRQLPAAPRSFTGRTAQLAALDAALADGGLHTIGGAGGMGKTWLALAWADRDLDRFPDGQLFVDLRGFDPTGQPVGPAEATRVLLTGLGADVDGLPSDPDELTARYRGLVAGRRLLVVLDNAATAAQVVPLLPGSTSCTVLVTGRAILPSLIDRHGARHLHLDVLTHDEAHALLTARAGAPRVAAEPGAVDELIESCGRHPLALSIIARQAATRPGVPLGEFAAELREAGLEVLDHDTDPTASLPAVLSWSLHHLGEAQRTLFALLGIAPGPDVDTLAAVALAGLPAARTRRDLRALADASLLDRQAGGRYAMHDLVRAYAATTADDLLPAPARRAALDRVVDFYLHTAHAADRVLDPHRDPVDVGPPAPDVRPLSVSTAAEAMHWFDAEHRHLLDAQRVAAAQGRHHAVWHLAWASSGFHARRGLAGDDLAAWQAAVTAAPHLSDPGAVGLAHRRVGRALAGLGRHEEATGHLGHALAAAEHHGDLAQQADAHGMLALAWALRGDHRRALVHTDRSLHFYRLLDRPVGQARALGDLGWFSALLGDLDGGRGHLVAALDLLGRHPDPATEAAVLDSLGYVDHTAGRHAESVAHYRRAAALYEELDYTAEHATTLDNLGRPLCALGRFAEARAVWSDAAERFRAQDREADADRVRRRIGELVADGGPGS</sequence>
<dbReference type="Gene3D" id="1.10.10.10">
    <property type="entry name" value="Winged helix-like DNA-binding domain superfamily/Winged helix DNA-binding domain"/>
    <property type="match status" value="1"/>
</dbReference>
<dbReference type="PANTHER" id="PTHR35807:SF1">
    <property type="entry name" value="TRANSCRIPTIONAL REGULATOR REDD"/>
    <property type="match status" value="1"/>
</dbReference>
<comment type="caution">
    <text evidence="7">The sequence shown here is derived from an EMBL/GenBank/DDBJ whole genome shotgun (WGS) entry which is preliminary data.</text>
</comment>
<dbReference type="GO" id="GO:0006355">
    <property type="term" value="P:regulation of DNA-templated transcription"/>
    <property type="evidence" value="ECO:0007669"/>
    <property type="project" value="InterPro"/>
</dbReference>
<dbReference type="InterPro" id="IPR005158">
    <property type="entry name" value="BTAD"/>
</dbReference>
<dbReference type="InterPro" id="IPR019734">
    <property type="entry name" value="TPR_rpt"/>
</dbReference>
<keyword evidence="3 7" id="KW-0238">DNA-binding</keyword>
<keyword evidence="4" id="KW-0804">Transcription</keyword>
<dbReference type="InterPro" id="IPR016032">
    <property type="entry name" value="Sig_transdc_resp-reg_C-effctor"/>
</dbReference>
<accession>A0A7W7T4H1</accession>
<dbReference type="EMBL" id="JACHJS010000001">
    <property type="protein sequence ID" value="MBB4966352.1"/>
    <property type="molecule type" value="Genomic_DNA"/>
</dbReference>
<evidence type="ECO:0000259" key="5">
    <source>
        <dbReference type="SMART" id="SM00862"/>
    </source>
</evidence>
<evidence type="ECO:0000256" key="4">
    <source>
        <dbReference type="ARBA" id="ARBA00023163"/>
    </source>
</evidence>
<dbReference type="SUPFAM" id="SSF46894">
    <property type="entry name" value="C-terminal effector domain of the bipartite response regulators"/>
    <property type="match status" value="1"/>
</dbReference>
<dbReference type="Gene3D" id="3.40.50.300">
    <property type="entry name" value="P-loop containing nucleotide triphosphate hydrolases"/>
    <property type="match status" value="1"/>
</dbReference>
<feature type="domain" description="Bacterial transcriptional activator" evidence="6">
    <location>
        <begin position="108"/>
        <end position="249"/>
    </location>
</feature>
<proteinExistence type="inferred from homology"/>
<evidence type="ECO:0000256" key="1">
    <source>
        <dbReference type="ARBA" id="ARBA00005820"/>
    </source>
</evidence>
<evidence type="ECO:0000313" key="8">
    <source>
        <dbReference type="Proteomes" id="UP000542674"/>
    </source>
</evidence>
<dbReference type="Pfam" id="PF03704">
    <property type="entry name" value="BTAD"/>
    <property type="match status" value="1"/>
</dbReference>
<dbReference type="InterPro" id="IPR011990">
    <property type="entry name" value="TPR-like_helical_dom_sf"/>
</dbReference>
<gene>
    <name evidence="7" type="ORF">F4559_003711</name>
</gene>
<name>A0A7W7T4H1_9PSEU</name>
<dbReference type="AlphaFoldDB" id="A0A7W7T4H1"/>
<dbReference type="GO" id="GO:0003677">
    <property type="term" value="F:DNA binding"/>
    <property type="evidence" value="ECO:0007669"/>
    <property type="project" value="UniProtKB-KW"/>
</dbReference>
<evidence type="ECO:0000259" key="6">
    <source>
        <dbReference type="SMART" id="SM01043"/>
    </source>
</evidence>
<feature type="domain" description="OmpR/PhoB-type" evidence="5">
    <location>
        <begin position="27"/>
        <end position="101"/>
    </location>
</feature>
<dbReference type="SMART" id="SM01043">
    <property type="entry name" value="BTAD"/>
    <property type="match status" value="1"/>
</dbReference>
<organism evidence="7 8">
    <name type="scientific">Saccharothrix violaceirubra</name>
    <dbReference type="NCBI Taxonomy" id="413306"/>
    <lineage>
        <taxon>Bacteria</taxon>
        <taxon>Bacillati</taxon>
        <taxon>Actinomycetota</taxon>
        <taxon>Actinomycetes</taxon>
        <taxon>Pseudonocardiales</taxon>
        <taxon>Pseudonocardiaceae</taxon>
        <taxon>Saccharothrix</taxon>
    </lineage>
</organism>
<protein>
    <submittedName>
        <fullName evidence="7">DNA-binding SARP family transcriptional activator</fullName>
    </submittedName>
</protein>
<keyword evidence="8" id="KW-1185">Reference proteome</keyword>
<dbReference type="InterPro" id="IPR051677">
    <property type="entry name" value="AfsR-DnrI-RedD_regulator"/>
</dbReference>
<reference evidence="7 8" key="1">
    <citation type="submission" date="2020-08" db="EMBL/GenBank/DDBJ databases">
        <title>Sequencing the genomes of 1000 actinobacteria strains.</title>
        <authorList>
            <person name="Klenk H.-P."/>
        </authorList>
    </citation>
    <scope>NUCLEOTIDE SEQUENCE [LARGE SCALE GENOMIC DNA]</scope>
    <source>
        <strain evidence="7 8">DSM 45084</strain>
    </source>
</reference>
<dbReference type="CDD" id="cd15831">
    <property type="entry name" value="BTAD"/>
    <property type="match status" value="1"/>
</dbReference>
<dbReference type="InterPro" id="IPR027417">
    <property type="entry name" value="P-loop_NTPase"/>
</dbReference>
<dbReference type="Proteomes" id="UP000542674">
    <property type="component" value="Unassembled WGS sequence"/>
</dbReference>
<dbReference type="InterPro" id="IPR001867">
    <property type="entry name" value="OmpR/PhoB-type_DNA-bd"/>
</dbReference>
<dbReference type="PANTHER" id="PTHR35807">
    <property type="entry name" value="TRANSCRIPTIONAL REGULATOR REDD-RELATED"/>
    <property type="match status" value="1"/>
</dbReference>
<keyword evidence="2" id="KW-0805">Transcription regulation</keyword>
<dbReference type="SMART" id="SM00862">
    <property type="entry name" value="Trans_reg_C"/>
    <property type="match status" value="1"/>
</dbReference>
<evidence type="ECO:0000313" key="7">
    <source>
        <dbReference type="EMBL" id="MBB4966352.1"/>
    </source>
</evidence>
<evidence type="ECO:0000256" key="2">
    <source>
        <dbReference type="ARBA" id="ARBA00023015"/>
    </source>
</evidence>
<dbReference type="SUPFAM" id="SSF52540">
    <property type="entry name" value="P-loop containing nucleoside triphosphate hydrolases"/>
    <property type="match status" value="1"/>
</dbReference>
<dbReference type="GO" id="GO:0043531">
    <property type="term" value="F:ADP binding"/>
    <property type="evidence" value="ECO:0007669"/>
    <property type="project" value="InterPro"/>
</dbReference>
<dbReference type="GO" id="GO:0000160">
    <property type="term" value="P:phosphorelay signal transduction system"/>
    <property type="evidence" value="ECO:0007669"/>
    <property type="project" value="InterPro"/>
</dbReference>
<dbReference type="Pfam" id="PF13424">
    <property type="entry name" value="TPR_12"/>
    <property type="match status" value="1"/>
</dbReference>
<evidence type="ECO:0000256" key="3">
    <source>
        <dbReference type="ARBA" id="ARBA00023125"/>
    </source>
</evidence>
<dbReference type="PRINTS" id="PR00364">
    <property type="entry name" value="DISEASERSIST"/>
</dbReference>
<dbReference type="SUPFAM" id="SSF48452">
    <property type="entry name" value="TPR-like"/>
    <property type="match status" value="2"/>
</dbReference>
<comment type="similarity">
    <text evidence="1">Belongs to the AfsR/DnrI/RedD regulatory family.</text>
</comment>